<keyword evidence="5" id="KW-0175">Coiled coil</keyword>
<evidence type="ECO:0000256" key="7">
    <source>
        <dbReference type="PROSITE-ProRule" id="PRU00283"/>
    </source>
</evidence>
<reference evidence="10" key="1">
    <citation type="submission" date="2015-11" db="EMBL/GenBank/DDBJ databases">
        <title>De novo transcriptome assembly of four potential Pierce s Disease insect vectors from Arizona vineyards.</title>
        <authorList>
            <person name="Tassone E.E."/>
        </authorList>
    </citation>
    <scope>NUCLEOTIDE SEQUENCE</scope>
</reference>
<dbReference type="PROSITE" id="PS50067">
    <property type="entry name" value="KINESIN_MOTOR_2"/>
    <property type="match status" value="1"/>
</dbReference>
<dbReference type="EMBL" id="GEBQ01031198">
    <property type="protein sequence ID" value="JAT08779.1"/>
    <property type="molecule type" value="Transcribed_RNA"/>
</dbReference>
<gene>
    <name evidence="10" type="ORF">g.7905</name>
</gene>
<evidence type="ECO:0000313" key="10">
    <source>
        <dbReference type="EMBL" id="JAT08779.1"/>
    </source>
</evidence>
<dbReference type="GO" id="GO:0005524">
    <property type="term" value="F:ATP binding"/>
    <property type="evidence" value="ECO:0007669"/>
    <property type="project" value="UniProtKB-UniRule"/>
</dbReference>
<evidence type="ECO:0000256" key="5">
    <source>
        <dbReference type="ARBA" id="ARBA00023054"/>
    </source>
</evidence>
<feature type="compositionally biased region" description="Basic and acidic residues" evidence="8">
    <location>
        <begin position="578"/>
        <end position="603"/>
    </location>
</feature>
<feature type="region of interest" description="Disordered" evidence="8">
    <location>
        <begin position="517"/>
        <end position="603"/>
    </location>
</feature>
<evidence type="ECO:0000256" key="1">
    <source>
        <dbReference type="ARBA" id="ARBA00004245"/>
    </source>
</evidence>
<dbReference type="SUPFAM" id="SSF52540">
    <property type="entry name" value="P-loop containing nucleoside triphosphate hydrolases"/>
    <property type="match status" value="1"/>
</dbReference>
<dbReference type="PANTHER" id="PTHR47969:SF15">
    <property type="entry name" value="CHROMOSOME-ASSOCIATED KINESIN KIF4A-RELATED"/>
    <property type="match status" value="1"/>
</dbReference>
<feature type="region of interest" description="Disordered" evidence="8">
    <location>
        <begin position="853"/>
        <end position="878"/>
    </location>
</feature>
<dbReference type="PANTHER" id="PTHR47969">
    <property type="entry name" value="CHROMOSOME-ASSOCIATED KINESIN KIF4A-RELATED"/>
    <property type="match status" value="1"/>
</dbReference>
<dbReference type="GO" id="GO:0007052">
    <property type="term" value="P:mitotic spindle organization"/>
    <property type="evidence" value="ECO:0007669"/>
    <property type="project" value="TreeGrafter"/>
</dbReference>
<accession>A0A1B6KBF7</accession>
<evidence type="ECO:0000256" key="3">
    <source>
        <dbReference type="ARBA" id="ARBA00022741"/>
    </source>
</evidence>
<feature type="binding site" evidence="7">
    <location>
        <begin position="95"/>
        <end position="102"/>
    </location>
    <ligand>
        <name>ATP</name>
        <dbReference type="ChEBI" id="CHEBI:30616"/>
    </ligand>
</feature>
<dbReference type="GO" id="GO:0005875">
    <property type="term" value="C:microtubule associated complex"/>
    <property type="evidence" value="ECO:0007669"/>
    <property type="project" value="TreeGrafter"/>
</dbReference>
<evidence type="ECO:0000259" key="9">
    <source>
        <dbReference type="PROSITE" id="PS50067"/>
    </source>
</evidence>
<dbReference type="InterPro" id="IPR001752">
    <property type="entry name" value="Kinesin_motor_dom"/>
</dbReference>
<dbReference type="Gene3D" id="3.40.850.10">
    <property type="entry name" value="Kinesin motor domain"/>
    <property type="match status" value="1"/>
</dbReference>
<name>A0A1B6KBF7_9HEMI</name>
<keyword evidence="6" id="KW-0206">Cytoskeleton</keyword>
<evidence type="ECO:0000256" key="4">
    <source>
        <dbReference type="ARBA" id="ARBA00022840"/>
    </source>
</evidence>
<feature type="compositionally biased region" description="Basic and acidic residues" evidence="8">
    <location>
        <begin position="532"/>
        <end position="544"/>
    </location>
</feature>
<keyword evidence="7" id="KW-0505">Motor protein</keyword>
<keyword evidence="3 7" id="KW-0547">Nucleotide-binding</keyword>
<keyword evidence="2" id="KW-0963">Cytoplasm</keyword>
<sequence>MKSTRKNNGHGLKKNMSCSYITTVVRVRPPLQTDISYIDSSPMSNVLTFGAAPIVPLADIVLGSTIGQTDVFTITVKPKLDFFLKGGNISILVFGDHLTGKSYTLFGLGFHCFDSEIHFGMLPRAATYIFSNMEPSHVAYSNNNNVAQFKVEVSVFEVYGKEMRDLLAPDNSVPVSLTLGTSETGELVVIGATTVSCDSPRDMIQALQVALSKRHTVDNLSHVTTIIYKIQLHQPMIIDGETKMYTSQALFIDLACGEKSPTLRDVEGTALNLECFLISVAIKFLGGLLKNQTYESFINDQLIGTLLKVVINENQGTSIICCISPSVTCLPTSRQYLSVVKELTLVKMLKATSCIPPTVDQTNDEYRLQQQSSLLSEAESLLSRLSLGESITEDDRDQLSNWLHLKQEFEEESINGQAHSHTQPLECIEEVTESEEEVPSSNEKMSESNIVATPFCESDQDECENKISQLSDSDFFDKLDNVCFKFSGFVENFLEDIHVKPVFAPATKECKRNCSAARRGGLSAGPSVSEVPQRESHSTPHQREISTSANRSLTHQDYELPRSHGHGKKSSTPPKPNTPDKCEKGARRRTPRESQKSREDEDLKKLCVIPPDKEEEIEKWLENEELRIRKVRSLWKGWVKETNRSQATNTSKESKVEITQIKKDIFQAMEGLTHFLRLIEEILDVDLTPNREERTGSFSHRIRCFRKERQDFIKLKHCLEKKVKDKTCSPEELRDHIICEEIIEILDLTIEHINHFLIKMDAVPTLSHPADTPIGVIGSATLTTLSVSEMKIIFHRLFTRVVDMREGGKNMDAIITELEKKGDVNEMKVLTLQRQMKMLREQNTTSRMMMLQQASNHPPPSNQLALHEGATGGGPGPALTIPQQNLNKLQAKPVPPTRVTYTSRKLIIQQDTDHKKH</sequence>
<evidence type="ECO:0000256" key="6">
    <source>
        <dbReference type="ARBA" id="ARBA00023212"/>
    </source>
</evidence>
<comment type="subcellular location">
    <subcellularLocation>
        <location evidence="1">Cytoplasm</location>
        <location evidence="1">Cytoskeleton</location>
    </subcellularLocation>
</comment>
<dbReference type="SMART" id="SM00129">
    <property type="entry name" value="KISc"/>
    <property type="match status" value="1"/>
</dbReference>
<comment type="similarity">
    <text evidence="7">Belongs to the TRAFAC class myosin-kinesin ATPase superfamily. Kinesin family.</text>
</comment>
<evidence type="ECO:0000256" key="8">
    <source>
        <dbReference type="SAM" id="MobiDB-lite"/>
    </source>
</evidence>
<protein>
    <recommendedName>
        <fullName evidence="9">Kinesin motor domain-containing protein</fullName>
    </recommendedName>
</protein>
<feature type="domain" description="Kinesin motor" evidence="9">
    <location>
        <begin position="20"/>
        <end position="259"/>
    </location>
</feature>
<dbReference type="InterPro" id="IPR027640">
    <property type="entry name" value="Kinesin-like_fam"/>
</dbReference>
<evidence type="ECO:0000256" key="2">
    <source>
        <dbReference type="ARBA" id="ARBA00022490"/>
    </source>
</evidence>
<dbReference type="GO" id="GO:0008017">
    <property type="term" value="F:microtubule binding"/>
    <property type="evidence" value="ECO:0007669"/>
    <property type="project" value="InterPro"/>
</dbReference>
<dbReference type="Pfam" id="PF00225">
    <property type="entry name" value="Kinesin"/>
    <property type="match status" value="1"/>
</dbReference>
<dbReference type="AlphaFoldDB" id="A0A1B6KBF7"/>
<dbReference type="GO" id="GO:0007018">
    <property type="term" value="P:microtubule-based movement"/>
    <property type="evidence" value="ECO:0007669"/>
    <property type="project" value="InterPro"/>
</dbReference>
<dbReference type="GO" id="GO:0051231">
    <property type="term" value="P:spindle elongation"/>
    <property type="evidence" value="ECO:0007669"/>
    <property type="project" value="TreeGrafter"/>
</dbReference>
<organism evidence="10">
    <name type="scientific">Graphocephala atropunctata</name>
    <dbReference type="NCBI Taxonomy" id="36148"/>
    <lineage>
        <taxon>Eukaryota</taxon>
        <taxon>Metazoa</taxon>
        <taxon>Ecdysozoa</taxon>
        <taxon>Arthropoda</taxon>
        <taxon>Hexapoda</taxon>
        <taxon>Insecta</taxon>
        <taxon>Pterygota</taxon>
        <taxon>Neoptera</taxon>
        <taxon>Paraneoptera</taxon>
        <taxon>Hemiptera</taxon>
        <taxon>Auchenorrhyncha</taxon>
        <taxon>Membracoidea</taxon>
        <taxon>Cicadellidae</taxon>
        <taxon>Cicadellinae</taxon>
        <taxon>Cicadellini</taxon>
        <taxon>Graphocephala</taxon>
    </lineage>
</organism>
<dbReference type="InterPro" id="IPR036961">
    <property type="entry name" value="Kinesin_motor_dom_sf"/>
</dbReference>
<keyword evidence="4 7" id="KW-0067">ATP-binding</keyword>
<proteinExistence type="inferred from homology"/>
<dbReference type="GO" id="GO:0003777">
    <property type="term" value="F:microtubule motor activity"/>
    <property type="evidence" value="ECO:0007669"/>
    <property type="project" value="InterPro"/>
</dbReference>
<dbReference type="InterPro" id="IPR027417">
    <property type="entry name" value="P-loop_NTPase"/>
</dbReference>